<feature type="region of interest" description="Disordered" evidence="1">
    <location>
        <begin position="455"/>
        <end position="483"/>
    </location>
</feature>
<dbReference type="AlphaFoldDB" id="A0A2J0U3Y1"/>
<reference evidence="3 4" key="1">
    <citation type="journal article" date="2017" name="Front. Microbiol.">
        <title>Double-Face Meets the Bacterial World: The Opportunistic Pathogen Stenotrophomonas maltophilia.</title>
        <authorList>
            <person name="Lira F."/>
            <person name="Berg G."/>
            <person name="Martinez J.L."/>
        </authorList>
    </citation>
    <scope>NUCLEOTIDE SEQUENCE [LARGE SCALE GENOMIC DNA]</scope>
    <source>
        <strain evidence="3 4">EA1</strain>
    </source>
</reference>
<dbReference type="OrthoDB" id="6001668at2"/>
<dbReference type="RefSeq" id="WP_100442359.1">
    <property type="nucleotide sequence ID" value="NZ_CBCPIZ010000014.1"/>
</dbReference>
<evidence type="ECO:0000256" key="1">
    <source>
        <dbReference type="SAM" id="MobiDB-lite"/>
    </source>
</evidence>
<feature type="compositionally biased region" description="Low complexity" evidence="1">
    <location>
        <begin position="474"/>
        <end position="483"/>
    </location>
</feature>
<dbReference type="Pfam" id="PF20410">
    <property type="entry name" value="X-Tfes_XVIPCD"/>
    <property type="match status" value="1"/>
</dbReference>
<sequence length="483" mass="51800">MTTLSAETERLLGEFAGKTDVTTDQVDNLRRIIAESPVLAKQVDAAIAAGHLKHFELQPAETNAGGTYLGDTKSIALPASALSTPAAPDTLDAADLTFVLGHEIQHGFNHAGTERALEQFDADLAEVAGRPTGHDYTEAIGTLLAANRRDEASANIEGWNALASRVRAARPDATLGDLYDASTRSKQFVGLQPGPPVTYAAHPDLTLNDDLSMTATAANIEGMGKHYYDEGVSSRLGHNSNSDYQNYYGSYAISLACQYEAVNPAPDGISRMEVNMRKLGLQESLLEQNGLDFGEASPPRQPYFDTSTSPSTLRYFDHTAATHVHVPITAQPPGNTPVQPAGADMPNVLPEGRDRSLHEQIRGKVAELDAANGRSFDASSERLSASLLVLARENGLDRVDHVVLSQQTGGAAAAQNIFVVKGALDDPSSLRAHSPTAEAAQRPVQESLDNLAVVNQRQAEQASQEQTRQREQVQEQQRSALSH</sequence>
<dbReference type="Proteomes" id="UP000230167">
    <property type="component" value="Unassembled WGS sequence"/>
</dbReference>
<evidence type="ECO:0000313" key="4">
    <source>
        <dbReference type="Proteomes" id="UP000230167"/>
    </source>
</evidence>
<proteinExistence type="predicted"/>
<accession>A0A2J0U3Y1</accession>
<name>A0A2J0U3Y1_STEMA</name>
<dbReference type="EMBL" id="NEQV01000010">
    <property type="protein sequence ID" value="PJL23396.1"/>
    <property type="molecule type" value="Genomic_DNA"/>
</dbReference>
<evidence type="ECO:0000313" key="3">
    <source>
        <dbReference type="EMBL" id="PJL23396.1"/>
    </source>
</evidence>
<dbReference type="InterPro" id="IPR046519">
    <property type="entry name" value="X-Tfes_XVIPCD"/>
</dbReference>
<comment type="caution">
    <text evidence="3">The sequence shown here is derived from an EMBL/GenBank/DDBJ whole genome shotgun (WGS) entry which is preliminary data.</text>
</comment>
<protein>
    <recommendedName>
        <fullName evidence="2">X-Tfes XVIPCD domain-containing protein</fullName>
    </recommendedName>
</protein>
<organism evidence="3 4">
    <name type="scientific">Stenotrophomonas maltophilia</name>
    <name type="common">Pseudomonas maltophilia</name>
    <name type="synonym">Xanthomonas maltophilia</name>
    <dbReference type="NCBI Taxonomy" id="40324"/>
    <lineage>
        <taxon>Bacteria</taxon>
        <taxon>Pseudomonadati</taxon>
        <taxon>Pseudomonadota</taxon>
        <taxon>Gammaproteobacteria</taxon>
        <taxon>Lysobacterales</taxon>
        <taxon>Lysobacteraceae</taxon>
        <taxon>Stenotrophomonas</taxon>
        <taxon>Stenotrophomonas maltophilia group</taxon>
    </lineage>
</organism>
<gene>
    <name evidence="3" type="ORF">B9Y64_21250</name>
</gene>
<evidence type="ECO:0000259" key="2">
    <source>
        <dbReference type="Pfam" id="PF20410"/>
    </source>
</evidence>
<feature type="domain" description="X-Tfes XVIPCD" evidence="2">
    <location>
        <begin position="353"/>
        <end position="451"/>
    </location>
</feature>